<dbReference type="InterPro" id="IPR003593">
    <property type="entry name" value="AAA+_ATPase"/>
</dbReference>
<feature type="transmembrane region" description="Helical" evidence="9">
    <location>
        <begin position="290"/>
        <end position="309"/>
    </location>
</feature>
<keyword evidence="3 9" id="KW-0812">Transmembrane</keyword>
<evidence type="ECO:0000256" key="7">
    <source>
        <dbReference type="ARBA" id="ARBA00023136"/>
    </source>
</evidence>
<keyword evidence="13" id="KW-1185">Reference proteome</keyword>
<evidence type="ECO:0000256" key="5">
    <source>
        <dbReference type="ARBA" id="ARBA00022840"/>
    </source>
</evidence>
<protein>
    <submittedName>
        <fullName evidence="12">ATP-binding cassette, subfamily B, multidrug efflux pump</fullName>
    </submittedName>
</protein>
<dbReference type="PANTHER" id="PTHR43394:SF1">
    <property type="entry name" value="ATP-BINDING CASSETTE SUB-FAMILY B MEMBER 10, MITOCHONDRIAL"/>
    <property type="match status" value="1"/>
</dbReference>
<gene>
    <name evidence="12" type="ORF">SAMN05216571_103365</name>
</gene>
<keyword evidence="6 9" id="KW-1133">Transmembrane helix</keyword>
<dbReference type="Gene3D" id="3.40.50.300">
    <property type="entry name" value="P-loop containing nucleotide triphosphate hydrolases"/>
    <property type="match status" value="1"/>
</dbReference>
<evidence type="ECO:0000256" key="4">
    <source>
        <dbReference type="ARBA" id="ARBA00022741"/>
    </source>
</evidence>
<evidence type="ECO:0000256" key="8">
    <source>
        <dbReference type="SAM" id="MobiDB-lite"/>
    </source>
</evidence>
<keyword evidence="4" id="KW-0547">Nucleotide-binding</keyword>
<keyword evidence="5 12" id="KW-0067">ATP-binding</keyword>
<feature type="transmembrane region" description="Helical" evidence="9">
    <location>
        <begin position="38"/>
        <end position="60"/>
    </location>
</feature>
<dbReference type="SMART" id="SM00382">
    <property type="entry name" value="AAA"/>
    <property type="match status" value="1"/>
</dbReference>
<keyword evidence="7 9" id="KW-0472">Membrane</keyword>
<evidence type="ECO:0000256" key="2">
    <source>
        <dbReference type="ARBA" id="ARBA00022448"/>
    </source>
</evidence>
<feature type="domain" description="ABC transporter" evidence="10">
    <location>
        <begin position="361"/>
        <end position="615"/>
    </location>
</feature>
<evidence type="ECO:0000256" key="1">
    <source>
        <dbReference type="ARBA" id="ARBA00004651"/>
    </source>
</evidence>
<dbReference type="InterPro" id="IPR039421">
    <property type="entry name" value="Type_1_exporter"/>
</dbReference>
<dbReference type="FunFam" id="3.40.50.300:FF:000287">
    <property type="entry name" value="Multidrug ABC transporter ATP-binding protein"/>
    <property type="match status" value="1"/>
</dbReference>
<dbReference type="PROSITE" id="PS50893">
    <property type="entry name" value="ABC_TRANSPORTER_2"/>
    <property type="match status" value="1"/>
</dbReference>
<evidence type="ECO:0000259" key="11">
    <source>
        <dbReference type="PROSITE" id="PS50929"/>
    </source>
</evidence>
<dbReference type="GO" id="GO:0005886">
    <property type="term" value="C:plasma membrane"/>
    <property type="evidence" value="ECO:0007669"/>
    <property type="project" value="UniProtKB-SubCell"/>
</dbReference>
<dbReference type="InterPro" id="IPR036640">
    <property type="entry name" value="ABC1_TM_sf"/>
</dbReference>
<dbReference type="FunFam" id="1.20.1560.10:FF:000070">
    <property type="entry name" value="Multidrug ABC transporter ATP-binding protein"/>
    <property type="match status" value="1"/>
</dbReference>
<feature type="transmembrane region" description="Helical" evidence="9">
    <location>
        <begin position="183"/>
        <end position="203"/>
    </location>
</feature>
<dbReference type="Pfam" id="PF00005">
    <property type="entry name" value="ABC_tran"/>
    <property type="match status" value="1"/>
</dbReference>
<accession>A0A1G7QNY3</accession>
<feature type="transmembrane region" description="Helical" evidence="9">
    <location>
        <begin position="80"/>
        <end position="99"/>
    </location>
</feature>
<dbReference type="RefSeq" id="WP_092524287.1">
    <property type="nucleotide sequence ID" value="NZ_FNCI01000003.1"/>
</dbReference>
<dbReference type="GO" id="GO:0005524">
    <property type="term" value="F:ATP binding"/>
    <property type="evidence" value="ECO:0007669"/>
    <property type="project" value="UniProtKB-KW"/>
</dbReference>
<dbReference type="PROSITE" id="PS50929">
    <property type="entry name" value="ABC_TM1F"/>
    <property type="match status" value="1"/>
</dbReference>
<dbReference type="PANTHER" id="PTHR43394">
    <property type="entry name" value="ATP-DEPENDENT PERMEASE MDL1, MITOCHONDRIAL"/>
    <property type="match status" value="1"/>
</dbReference>
<dbReference type="InterPro" id="IPR003439">
    <property type="entry name" value="ABC_transporter-like_ATP-bd"/>
</dbReference>
<dbReference type="InterPro" id="IPR017871">
    <property type="entry name" value="ABC_transporter-like_CS"/>
</dbReference>
<evidence type="ECO:0000313" key="12">
    <source>
        <dbReference type="EMBL" id="SDG00236.1"/>
    </source>
</evidence>
<proteinExistence type="predicted"/>
<evidence type="ECO:0000256" key="3">
    <source>
        <dbReference type="ARBA" id="ARBA00022692"/>
    </source>
</evidence>
<dbReference type="Pfam" id="PF00664">
    <property type="entry name" value="ABC_membrane"/>
    <property type="match status" value="1"/>
</dbReference>
<evidence type="ECO:0000259" key="10">
    <source>
        <dbReference type="PROSITE" id="PS50893"/>
    </source>
</evidence>
<feature type="region of interest" description="Disordered" evidence="8">
    <location>
        <begin position="624"/>
        <end position="647"/>
    </location>
</feature>
<dbReference type="STRING" id="284577.SAMN05216571_103365"/>
<dbReference type="OrthoDB" id="9806127at2"/>
<dbReference type="InterPro" id="IPR027417">
    <property type="entry name" value="P-loop_NTPase"/>
</dbReference>
<keyword evidence="2" id="KW-0813">Transport</keyword>
<sequence>MFRFFESLIDPFPGAVPETPPRRLLPFLLHYSRPLMPLLAAMTVLAALVSVVEVVFFAFMGELVDWLAQADRATFFADHGGRLLGMVALALVAFPLLVLGKSLVTHQSLFGNYPMRVRWLAHRYLLEQSLPFFQDEFAGRVSQKVMQTALAIRETVVKLMDVFVYVVVYFTGALILVGRSEAWLMAPLVLWLCGYLVLMRVFVPRLKHISMAQADARAHMTGRIVDSYTNIQTLKLFAHTQAEQAYARGAMDGFMATVHRQMRLVTQLTVTLQTLNSLLLVSMAGIAVLAWHQSLISLGAIAVAIGLVMRLRMMSDWILWEVAGLFENLGTVQDGINTIAQAQAVSDAPDARELSVEQGEVRFDKVTFSYDAGAQAAGGDATQSDARQAAVFDELSLTLRPGERVGLVGASGAGKSTLVNLLLRFFDIEAGRILIDGQNIAEVTQASLRRQIGMVTQDTSLLHRSIRDNIRYGRPDASEEEVIDAARRAHADTFIRQASDPQGRTGYDAHVGERGVKLSGGQRQRIAIARVLLKDAPILVLDEATSALDSEVEAAIQEQLYALMEGKTVIAIAHRLSTIAMLDRLVVMEQGRIVESGTHQELLARGGTYAGLWRRQSGGFLGFDSPADDAPARTDDATAAELSTGRD</sequence>
<comment type="subcellular location">
    <subcellularLocation>
        <location evidence="1">Cell membrane</location>
        <topology evidence="1">Multi-pass membrane protein</topology>
    </subcellularLocation>
</comment>
<dbReference type="EMBL" id="FNCI01000003">
    <property type="protein sequence ID" value="SDG00236.1"/>
    <property type="molecule type" value="Genomic_DNA"/>
</dbReference>
<dbReference type="GO" id="GO:0015421">
    <property type="term" value="F:ABC-type oligopeptide transporter activity"/>
    <property type="evidence" value="ECO:0007669"/>
    <property type="project" value="TreeGrafter"/>
</dbReference>
<reference evidence="12 13" key="1">
    <citation type="submission" date="2016-10" db="EMBL/GenBank/DDBJ databases">
        <authorList>
            <person name="de Groot N.N."/>
        </authorList>
    </citation>
    <scope>NUCLEOTIDE SEQUENCE [LARGE SCALE GENOMIC DNA]</scope>
    <source>
        <strain evidence="12 13">BH539</strain>
    </source>
</reference>
<feature type="transmembrane region" description="Helical" evidence="9">
    <location>
        <begin position="156"/>
        <end position="177"/>
    </location>
</feature>
<dbReference type="AlphaFoldDB" id="A0A1G7QNY3"/>
<feature type="domain" description="ABC transmembrane type-1" evidence="11">
    <location>
        <begin position="40"/>
        <end position="320"/>
    </location>
</feature>
<dbReference type="PROSITE" id="PS00211">
    <property type="entry name" value="ABC_TRANSPORTER_1"/>
    <property type="match status" value="1"/>
</dbReference>
<dbReference type="Proteomes" id="UP000198641">
    <property type="component" value="Unassembled WGS sequence"/>
</dbReference>
<organism evidence="12 13">
    <name type="scientific">Onishia taeanensis</name>
    <dbReference type="NCBI Taxonomy" id="284577"/>
    <lineage>
        <taxon>Bacteria</taxon>
        <taxon>Pseudomonadati</taxon>
        <taxon>Pseudomonadota</taxon>
        <taxon>Gammaproteobacteria</taxon>
        <taxon>Oceanospirillales</taxon>
        <taxon>Halomonadaceae</taxon>
        <taxon>Onishia</taxon>
    </lineage>
</organism>
<dbReference type="SUPFAM" id="SSF90123">
    <property type="entry name" value="ABC transporter transmembrane region"/>
    <property type="match status" value="1"/>
</dbReference>
<evidence type="ECO:0000256" key="6">
    <source>
        <dbReference type="ARBA" id="ARBA00022989"/>
    </source>
</evidence>
<dbReference type="GO" id="GO:0016887">
    <property type="term" value="F:ATP hydrolysis activity"/>
    <property type="evidence" value="ECO:0007669"/>
    <property type="project" value="InterPro"/>
</dbReference>
<evidence type="ECO:0000313" key="13">
    <source>
        <dbReference type="Proteomes" id="UP000198641"/>
    </source>
</evidence>
<evidence type="ECO:0000256" key="9">
    <source>
        <dbReference type="SAM" id="Phobius"/>
    </source>
</evidence>
<dbReference type="Gene3D" id="1.20.1560.10">
    <property type="entry name" value="ABC transporter type 1, transmembrane domain"/>
    <property type="match status" value="1"/>
</dbReference>
<dbReference type="SUPFAM" id="SSF52540">
    <property type="entry name" value="P-loop containing nucleoside triphosphate hydrolases"/>
    <property type="match status" value="1"/>
</dbReference>
<name>A0A1G7QNY3_9GAMM</name>
<dbReference type="InterPro" id="IPR011527">
    <property type="entry name" value="ABC1_TM_dom"/>
</dbReference>